<dbReference type="Gene3D" id="3.40.630.30">
    <property type="match status" value="1"/>
</dbReference>
<organism evidence="4 5">
    <name type="scientific">Actinomadura barringtoniae</name>
    <dbReference type="NCBI Taxonomy" id="1427535"/>
    <lineage>
        <taxon>Bacteria</taxon>
        <taxon>Bacillati</taxon>
        <taxon>Actinomycetota</taxon>
        <taxon>Actinomycetes</taxon>
        <taxon>Streptosporangiales</taxon>
        <taxon>Thermomonosporaceae</taxon>
        <taxon>Actinomadura</taxon>
    </lineage>
</organism>
<evidence type="ECO:0000256" key="2">
    <source>
        <dbReference type="ARBA" id="ARBA00023315"/>
    </source>
</evidence>
<proteinExistence type="predicted"/>
<keyword evidence="2" id="KW-0012">Acyltransferase</keyword>
<keyword evidence="5" id="KW-1185">Reference proteome</keyword>
<name>A0A939PAS7_9ACTN</name>
<keyword evidence="1" id="KW-0808">Transferase</keyword>
<feature type="domain" description="N-acetyltransferase" evidence="3">
    <location>
        <begin position="1"/>
        <end position="127"/>
    </location>
</feature>
<dbReference type="PANTHER" id="PTHR43877:SF2">
    <property type="entry name" value="AMINOALKYLPHOSPHONATE N-ACETYLTRANSFERASE-RELATED"/>
    <property type="match status" value="1"/>
</dbReference>
<dbReference type="InterPro" id="IPR016181">
    <property type="entry name" value="Acyl_CoA_acyltransferase"/>
</dbReference>
<dbReference type="GO" id="GO:0016747">
    <property type="term" value="F:acyltransferase activity, transferring groups other than amino-acyl groups"/>
    <property type="evidence" value="ECO:0007669"/>
    <property type="project" value="InterPro"/>
</dbReference>
<evidence type="ECO:0000313" key="4">
    <source>
        <dbReference type="EMBL" id="MBO2449150.1"/>
    </source>
</evidence>
<dbReference type="Proteomes" id="UP000669179">
    <property type="component" value="Unassembled WGS sequence"/>
</dbReference>
<dbReference type="PROSITE" id="PS51186">
    <property type="entry name" value="GNAT"/>
    <property type="match status" value="1"/>
</dbReference>
<dbReference type="RefSeq" id="WP_208256995.1">
    <property type="nucleotide sequence ID" value="NZ_JAGEOJ010000007.1"/>
</dbReference>
<protein>
    <submittedName>
        <fullName evidence="4">GNAT family N-acetyltransferase</fullName>
    </submittedName>
</protein>
<dbReference type="AlphaFoldDB" id="A0A939PAS7"/>
<evidence type="ECO:0000259" key="3">
    <source>
        <dbReference type="PROSITE" id="PS51186"/>
    </source>
</evidence>
<evidence type="ECO:0000256" key="1">
    <source>
        <dbReference type="ARBA" id="ARBA00022679"/>
    </source>
</evidence>
<dbReference type="InterPro" id="IPR000182">
    <property type="entry name" value="GNAT_dom"/>
</dbReference>
<gene>
    <name evidence="4" type="ORF">J4573_18750</name>
</gene>
<dbReference type="InterPro" id="IPR050832">
    <property type="entry name" value="Bact_Acetyltransf"/>
</dbReference>
<reference evidence="4" key="1">
    <citation type="submission" date="2021-03" db="EMBL/GenBank/DDBJ databases">
        <authorList>
            <person name="Kanchanasin P."/>
            <person name="Saeng-In P."/>
            <person name="Phongsopitanun W."/>
            <person name="Yuki M."/>
            <person name="Kudo T."/>
            <person name="Ohkuma M."/>
            <person name="Tanasupawat S."/>
        </authorList>
    </citation>
    <scope>NUCLEOTIDE SEQUENCE</scope>
    <source>
        <strain evidence="4">GKU 128</strain>
    </source>
</reference>
<dbReference type="Pfam" id="PF00583">
    <property type="entry name" value="Acetyltransf_1"/>
    <property type="match status" value="1"/>
</dbReference>
<dbReference type="PANTHER" id="PTHR43877">
    <property type="entry name" value="AMINOALKYLPHOSPHONATE N-ACETYLTRANSFERASE-RELATED-RELATED"/>
    <property type="match status" value="1"/>
</dbReference>
<evidence type="ECO:0000313" key="5">
    <source>
        <dbReference type="Proteomes" id="UP000669179"/>
    </source>
</evidence>
<dbReference type="CDD" id="cd04301">
    <property type="entry name" value="NAT_SF"/>
    <property type="match status" value="1"/>
</dbReference>
<accession>A0A939PAS7</accession>
<comment type="caution">
    <text evidence="4">The sequence shown here is derived from an EMBL/GenBank/DDBJ whole genome shotgun (WGS) entry which is preliminary data.</text>
</comment>
<sequence length="127" mass="13625">MWNAYRGTPDEEDAGSPEGAAREVLLTLNGEYGTFLPDASFLIEDGGRPVAAALVTIDRGLPLLAFLFTAQSHGGRGLGRTLVEAVMHALALQGHDTLTLAVTRRNHRARHLYKSLGFTEAPVPDST</sequence>
<dbReference type="EMBL" id="JAGEOJ010000007">
    <property type="protein sequence ID" value="MBO2449150.1"/>
    <property type="molecule type" value="Genomic_DNA"/>
</dbReference>
<dbReference type="SUPFAM" id="SSF55729">
    <property type="entry name" value="Acyl-CoA N-acyltransferases (Nat)"/>
    <property type="match status" value="1"/>
</dbReference>